<evidence type="ECO:0000313" key="1">
    <source>
        <dbReference type="EMBL" id="ELU41187.1"/>
    </source>
</evidence>
<protein>
    <submittedName>
        <fullName evidence="1">Uncharacterized protein</fullName>
    </submittedName>
</protein>
<proteinExistence type="predicted"/>
<keyword evidence="2" id="KW-1185">Reference proteome</keyword>
<comment type="caution">
    <text evidence="1">The sequence shown here is derived from an EMBL/GenBank/DDBJ whole genome shotgun (WGS) entry which is preliminary data.</text>
</comment>
<dbReference type="AlphaFoldDB" id="L8WWI3"/>
<organism evidence="1 2">
    <name type="scientific">Thanatephorus cucumeris (strain AG1-IA)</name>
    <name type="common">Rice sheath blight fungus</name>
    <name type="synonym">Rhizoctonia solani</name>
    <dbReference type="NCBI Taxonomy" id="983506"/>
    <lineage>
        <taxon>Eukaryota</taxon>
        <taxon>Fungi</taxon>
        <taxon>Dikarya</taxon>
        <taxon>Basidiomycota</taxon>
        <taxon>Agaricomycotina</taxon>
        <taxon>Agaricomycetes</taxon>
        <taxon>Cantharellales</taxon>
        <taxon>Ceratobasidiaceae</taxon>
        <taxon>Rhizoctonia</taxon>
        <taxon>Rhizoctonia solani AG-1</taxon>
    </lineage>
</organism>
<dbReference type="EMBL" id="AFRT01001113">
    <property type="protein sequence ID" value="ELU41187.1"/>
    <property type="molecule type" value="Genomic_DNA"/>
</dbReference>
<dbReference type="Proteomes" id="UP000011668">
    <property type="component" value="Unassembled WGS sequence"/>
</dbReference>
<name>L8WWI3_THACA</name>
<sequence>MTVSTDYCMSQYAVDLLRGRILTHSEKTGGHLAETGLRIFVNSLDLDADVVLLITTIHWYMYDWHVPYELDRLFYSRSMRYTRTASLGVVGKYSDAPCALSRFRASISLPVNLTRSARRETLASRLAGVLARLSPWAMAS</sequence>
<evidence type="ECO:0000313" key="2">
    <source>
        <dbReference type="Proteomes" id="UP000011668"/>
    </source>
</evidence>
<gene>
    <name evidence="1" type="ORF">AG1IA_04783</name>
</gene>
<dbReference type="HOGENOM" id="CLU_1836489_0_0_1"/>
<accession>L8WWI3</accession>
<reference evidence="1 2" key="1">
    <citation type="journal article" date="2013" name="Nat. Commun.">
        <title>The evolution and pathogenic mechanisms of the rice sheath blight pathogen.</title>
        <authorList>
            <person name="Zheng A."/>
            <person name="Lin R."/>
            <person name="Xu L."/>
            <person name="Qin P."/>
            <person name="Tang C."/>
            <person name="Ai P."/>
            <person name="Zhang D."/>
            <person name="Liu Y."/>
            <person name="Sun Z."/>
            <person name="Feng H."/>
            <person name="Wang Y."/>
            <person name="Chen Y."/>
            <person name="Liang X."/>
            <person name="Fu R."/>
            <person name="Li Q."/>
            <person name="Zhang J."/>
            <person name="Yu X."/>
            <person name="Xie Z."/>
            <person name="Ding L."/>
            <person name="Guan P."/>
            <person name="Tang J."/>
            <person name="Liang Y."/>
            <person name="Wang S."/>
            <person name="Deng Q."/>
            <person name="Li S."/>
            <person name="Zhu J."/>
            <person name="Wang L."/>
            <person name="Liu H."/>
            <person name="Li P."/>
        </authorList>
    </citation>
    <scope>NUCLEOTIDE SEQUENCE [LARGE SCALE GENOMIC DNA]</scope>
    <source>
        <strain evidence="2">AG-1 IA</strain>
    </source>
</reference>